<name>A0AAD6RND9_9ROSI</name>
<proteinExistence type="predicted"/>
<comment type="caution">
    <text evidence="1">The sequence shown here is derived from an EMBL/GenBank/DDBJ whole genome shotgun (WGS) entry which is preliminary data.</text>
</comment>
<evidence type="ECO:0000313" key="1">
    <source>
        <dbReference type="EMBL" id="KAJ7011972.1"/>
    </source>
</evidence>
<dbReference type="Proteomes" id="UP001164929">
    <property type="component" value="Chromosome 1"/>
</dbReference>
<accession>A0AAD6RND9</accession>
<dbReference type="AlphaFoldDB" id="A0AAD6RND9"/>
<evidence type="ECO:0000313" key="2">
    <source>
        <dbReference type="Proteomes" id="UP001164929"/>
    </source>
</evidence>
<reference evidence="1 2" key="1">
    <citation type="journal article" date="2023" name="Mol. Ecol. Resour.">
        <title>Chromosome-level genome assembly of a triploid poplar Populus alba 'Berolinensis'.</title>
        <authorList>
            <person name="Chen S."/>
            <person name="Yu Y."/>
            <person name="Wang X."/>
            <person name="Wang S."/>
            <person name="Zhang T."/>
            <person name="Zhou Y."/>
            <person name="He R."/>
            <person name="Meng N."/>
            <person name="Wang Y."/>
            <person name="Liu W."/>
            <person name="Liu Z."/>
            <person name="Liu J."/>
            <person name="Guo Q."/>
            <person name="Huang H."/>
            <person name="Sederoff R.R."/>
            <person name="Wang G."/>
            <person name="Qu G."/>
            <person name="Chen S."/>
        </authorList>
    </citation>
    <scope>NUCLEOTIDE SEQUENCE [LARGE SCALE GENOMIC DNA]</scope>
    <source>
        <strain evidence="1">SC-2020</strain>
    </source>
</reference>
<protein>
    <submittedName>
        <fullName evidence="1">Uncharacterized protein</fullName>
    </submittedName>
</protein>
<sequence length="109" mass="12376">MQNETHKQLHPPLSPYFEINEDALPYDAALHAALAASYGLHFLVPSIGQQCQSNDTSLYVKFIPRDCAHHGVKWIGSPSGAMEAHINKKKPEMVRRIFMSQEELYRRGN</sequence>
<gene>
    <name evidence="1" type="ORF">NC653_002155</name>
</gene>
<dbReference type="EMBL" id="JAQIZT010000001">
    <property type="protein sequence ID" value="KAJ7011972.1"/>
    <property type="molecule type" value="Genomic_DNA"/>
</dbReference>
<keyword evidence="2" id="KW-1185">Reference proteome</keyword>
<organism evidence="1 2">
    <name type="scientific">Populus alba x Populus x berolinensis</name>
    <dbReference type="NCBI Taxonomy" id="444605"/>
    <lineage>
        <taxon>Eukaryota</taxon>
        <taxon>Viridiplantae</taxon>
        <taxon>Streptophyta</taxon>
        <taxon>Embryophyta</taxon>
        <taxon>Tracheophyta</taxon>
        <taxon>Spermatophyta</taxon>
        <taxon>Magnoliopsida</taxon>
        <taxon>eudicotyledons</taxon>
        <taxon>Gunneridae</taxon>
        <taxon>Pentapetalae</taxon>
        <taxon>rosids</taxon>
        <taxon>fabids</taxon>
        <taxon>Malpighiales</taxon>
        <taxon>Salicaceae</taxon>
        <taxon>Saliceae</taxon>
        <taxon>Populus</taxon>
    </lineage>
</organism>